<accession>A0AA88LKE0</accession>
<dbReference type="PANTHER" id="PTHR10026">
    <property type="entry name" value="CYCLIN"/>
    <property type="match status" value="1"/>
</dbReference>
<dbReference type="InterPro" id="IPR048055">
    <property type="entry name" value="Cyclin-Q_first_cyclin_box"/>
</dbReference>
<dbReference type="SUPFAM" id="SSF47954">
    <property type="entry name" value="Cyclin-like"/>
    <property type="match status" value="2"/>
</dbReference>
<evidence type="ECO:0000256" key="3">
    <source>
        <dbReference type="ARBA" id="ARBA00023127"/>
    </source>
</evidence>
<dbReference type="InterPro" id="IPR013763">
    <property type="entry name" value="Cyclin-like_dom"/>
</dbReference>
<dbReference type="GO" id="GO:0016538">
    <property type="term" value="F:cyclin-dependent protein serine/threonine kinase regulator activity"/>
    <property type="evidence" value="ECO:0007669"/>
    <property type="project" value="InterPro"/>
</dbReference>
<keyword evidence="3 5" id="KW-0195">Cyclin</keyword>
<dbReference type="EMBL" id="JAVRJZ010000001">
    <property type="protein sequence ID" value="KAK2727016.1"/>
    <property type="molecule type" value="Genomic_DNA"/>
</dbReference>
<gene>
    <name evidence="7" type="ORF">QYM36_007760</name>
</gene>
<dbReference type="InterPro" id="IPR048053">
    <property type="entry name" value="Cyclin-Q_second_cyclin_box"/>
</dbReference>
<name>A0AA88LKE0_ARTSF</name>
<evidence type="ECO:0000259" key="6">
    <source>
        <dbReference type="SMART" id="SM00385"/>
    </source>
</evidence>
<evidence type="ECO:0000313" key="8">
    <source>
        <dbReference type="Proteomes" id="UP001187531"/>
    </source>
</evidence>
<dbReference type="Proteomes" id="UP001187531">
    <property type="component" value="Unassembled WGS sequence"/>
</dbReference>
<evidence type="ECO:0000256" key="2">
    <source>
        <dbReference type="ARBA" id="ARBA00019501"/>
    </source>
</evidence>
<feature type="domain" description="Cyclin-like" evidence="6">
    <location>
        <begin position="33"/>
        <end position="131"/>
    </location>
</feature>
<dbReference type="SMART" id="SM00385">
    <property type="entry name" value="CYCLIN"/>
    <property type="match status" value="1"/>
</dbReference>
<protein>
    <recommendedName>
        <fullName evidence="2">Cyclin-Q</fullName>
    </recommendedName>
    <alternativeName>
        <fullName evidence="4">Cyclin-related protein FAM58A</fullName>
    </alternativeName>
</protein>
<proteinExistence type="inferred from homology"/>
<evidence type="ECO:0000256" key="5">
    <source>
        <dbReference type="RuleBase" id="RU000383"/>
    </source>
</evidence>
<dbReference type="InterPro" id="IPR036915">
    <property type="entry name" value="Cyclin-like_sf"/>
</dbReference>
<reference evidence="7" key="1">
    <citation type="submission" date="2023-07" db="EMBL/GenBank/DDBJ databases">
        <title>Chromosome-level genome assembly of Artemia franciscana.</title>
        <authorList>
            <person name="Jo E."/>
        </authorList>
    </citation>
    <scope>NUCLEOTIDE SEQUENCE</scope>
    <source>
        <tissue evidence="7">Whole body</tissue>
    </source>
</reference>
<comment type="similarity">
    <text evidence="1">Belongs to the cyclin family. Cyclin-like FAM58 subfamily.</text>
</comment>
<keyword evidence="8" id="KW-1185">Reference proteome</keyword>
<evidence type="ECO:0000256" key="1">
    <source>
        <dbReference type="ARBA" id="ARBA00010390"/>
    </source>
</evidence>
<dbReference type="Gene3D" id="1.10.472.10">
    <property type="entry name" value="Cyclin-like"/>
    <property type="match status" value="2"/>
</dbReference>
<dbReference type="PIRSF" id="PIRSF028758">
    <property type="entry name" value="Cyclin, C/H/G types"/>
    <property type="match status" value="1"/>
</dbReference>
<evidence type="ECO:0000256" key="4">
    <source>
        <dbReference type="ARBA" id="ARBA00032419"/>
    </source>
</evidence>
<dbReference type="GO" id="GO:0006357">
    <property type="term" value="P:regulation of transcription by RNA polymerase II"/>
    <property type="evidence" value="ECO:0007669"/>
    <property type="project" value="InterPro"/>
</dbReference>
<sequence>MANVDVFQRHSTSWKNSLMLDYKQSKHSFYVARFISECGLKLIMEAWTVSLAASYYHKCMKSVSEKDVDPYVVATSCLYLASKNDNRPLRLRDILNVAHSTIHRDSGVLDLTEEYWSLRDSVVQAELLLLRTLEFNTTVNLPHKYMLYYLDSLRQWISPEVWSQVPIIRTSWSFLQDFFHDPSSIDHRPQHIAISVVYLTLQCYGVTIPGACDIEGKTWYEIFCKDMKKETIWSIIDKIVNIYEKEQAILEQKD</sequence>
<dbReference type="Pfam" id="PF00134">
    <property type="entry name" value="Cyclin_N"/>
    <property type="match status" value="1"/>
</dbReference>
<comment type="caution">
    <text evidence="7">The sequence shown here is derived from an EMBL/GenBank/DDBJ whole genome shotgun (WGS) entry which is preliminary data.</text>
</comment>
<dbReference type="CDD" id="cd20534">
    <property type="entry name" value="CYCLIN_CCNM_CCNQ_rpt1"/>
    <property type="match status" value="1"/>
</dbReference>
<organism evidence="7 8">
    <name type="scientific">Artemia franciscana</name>
    <name type="common">Brine shrimp</name>
    <name type="synonym">Artemia sanfranciscana</name>
    <dbReference type="NCBI Taxonomy" id="6661"/>
    <lineage>
        <taxon>Eukaryota</taxon>
        <taxon>Metazoa</taxon>
        <taxon>Ecdysozoa</taxon>
        <taxon>Arthropoda</taxon>
        <taxon>Crustacea</taxon>
        <taxon>Branchiopoda</taxon>
        <taxon>Anostraca</taxon>
        <taxon>Artemiidae</taxon>
        <taxon>Artemia</taxon>
    </lineage>
</organism>
<dbReference type="AlphaFoldDB" id="A0AA88LKE0"/>
<dbReference type="FunFam" id="1.10.472.10:FF:000042">
    <property type="entry name" value="FAM58A isoform 1"/>
    <property type="match status" value="1"/>
</dbReference>
<dbReference type="InterPro" id="IPR006671">
    <property type="entry name" value="Cyclin_N"/>
</dbReference>
<dbReference type="CDD" id="cd20535">
    <property type="entry name" value="CYCLIN_CCNM_CCNQ_rpt2"/>
    <property type="match status" value="1"/>
</dbReference>
<dbReference type="InterPro" id="IPR043198">
    <property type="entry name" value="Cyclin/Ssn8"/>
</dbReference>
<evidence type="ECO:0000313" key="7">
    <source>
        <dbReference type="EMBL" id="KAK2727016.1"/>
    </source>
</evidence>